<evidence type="ECO:0000313" key="2">
    <source>
        <dbReference type="Proteomes" id="UP000464718"/>
    </source>
</evidence>
<dbReference type="RefSeq" id="WP_159408383.1">
    <property type="nucleotide sequence ID" value="NZ_CP034298.1"/>
</dbReference>
<sequence>MGRRRVHPVTYKYCSKCLKVTERAWAKDRKHGRCIPCRKAWRIKNREVINQKAKERRLLNREPTLKERGLVPIRPSTRNPEGIFSVYQAQFNSRVDDEVFYKVGVSIDVPKRLREMGGSHYTVTLLAKVDFTCKLKALRFEAAFHEAHDSVYTPKKAFHGYKTECYLQPRGLYEFKEELEGGLYGYA</sequence>
<reference evidence="1 2" key="1">
    <citation type="submission" date="2018-12" db="EMBL/GenBank/DDBJ databases">
        <title>Genomic insights into the evolutionary origins and pathogenicity of five Vibrio parahaemolyticus strains isolated from the shrimp with acute hepatopancreatic necrosis disease (AHPND).</title>
        <authorList>
            <person name="Yang Q."/>
            <person name="Dong X."/>
            <person name="Xie G."/>
            <person name="Fu S."/>
            <person name="Zou P."/>
            <person name="Sun J."/>
            <person name="Wang Y."/>
            <person name="Huang J."/>
        </authorList>
    </citation>
    <scope>NUCLEOTIDE SEQUENCE [LARGE SCALE GENOMIC DNA]</scope>
    <source>
        <strain evidence="1 2">20160303005-1</strain>
    </source>
</reference>
<evidence type="ECO:0000313" key="1">
    <source>
        <dbReference type="EMBL" id="QHH09451.1"/>
    </source>
</evidence>
<dbReference type="EMBL" id="CP034298">
    <property type="protein sequence ID" value="QHH09451.1"/>
    <property type="molecule type" value="Genomic_DNA"/>
</dbReference>
<gene>
    <name evidence="1" type="ORF">EHC69_08705</name>
</gene>
<dbReference type="Proteomes" id="UP000464718">
    <property type="component" value="Chromosome i"/>
</dbReference>
<organism evidence="1 2">
    <name type="scientific">Vibrio parahaemolyticus</name>
    <dbReference type="NCBI Taxonomy" id="670"/>
    <lineage>
        <taxon>Bacteria</taxon>
        <taxon>Pseudomonadati</taxon>
        <taxon>Pseudomonadota</taxon>
        <taxon>Gammaproteobacteria</taxon>
        <taxon>Vibrionales</taxon>
        <taxon>Vibrionaceae</taxon>
        <taxon>Vibrio</taxon>
    </lineage>
</organism>
<evidence type="ECO:0008006" key="3">
    <source>
        <dbReference type="Google" id="ProtNLM"/>
    </source>
</evidence>
<dbReference type="AlphaFoldDB" id="A0AAX1FPQ8"/>
<name>A0AAX1FPQ8_VIBPH</name>
<proteinExistence type="predicted"/>
<accession>A0AAX1FPQ8</accession>
<protein>
    <recommendedName>
        <fullName evidence="3">GIY-YIG nuclease family protein</fullName>
    </recommendedName>
</protein>